<proteinExistence type="predicted"/>
<gene>
    <name evidence="2" type="ORF">N1851_007187</name>
</gene>
<protein>
    <submittedName>
        <fullName evidence="2">Uncharacterized protein</fullName>
    </submittedName>
</protein>
<organism evidence="2 3">
    <name type="scientific">Merluccius polli</name>
    <name type="common">Benguela hake</name>
    <name type="synonym">Merluccius cadenati</name>
    <dbReference type="NCBI Taxonomy" id="89951"/>
    <lineage>
        <taxon>Eukaryota</taxon>
        <taxon>Metazoa</taxon>
        <taxon>Chordata</taxon>
        <taxon>Craniata</taxon>
        <taxon>Vertebrata</taxon>
        <taxon>Euteleostomi</taxon>
        <taxon>Actinopterygii</taxon>
        <taxon>Neopterygii</taxon>
        <taxon>Teleostei</taxon>
        <taxon>Neoteleostei</taxon>
        <taxon>Acanthomorphata</taxon>
        <taxon>Zeiogadaria</taxon>
        <taxon>Gadariae</taxon>
        <taxon>Gadiformes</taxon>
        <taxon>Gadoidei</taxon>
        <taxon>Merlucciidae</taxon>
        <taxon>Merluccius</taxon>
    </lineage>
</organism>
<keyword evidence="3" id="KW-1185">Reference proteome</keyword>
<accession>A0AA47N3F4</accession>
<evidence type="ECO:0000256" key="1">
    <source>
        <dbReference type="SAM" id="MobiDB-lite"/>
    </source>
</evidence>
<evidence type="ECO:0000313" key="3">
    <source>
        <dbReference type="Proteomes" id="UP001174136"/>
    </source>
</evidence>
<feature type="compositionally biased region" description="Basic and acidic residues" evidence="1">
    <location>
        <begin position="1"/>
        <end position="15"/>
    </location>
</feature>
<comment type="caution">
    <text evidence="2">The sequence shown here is derived from an EMBL/GenBank/DDBJ whole genome shotgun (WGS) entry which is preliminary data.</text>
</comment>
<sequence>MLKRWEEKKREEERLSPPTHLAPRSSAGLLHPDSPTGPSGAGTSRRSTVARGRGNHPRPGRRQVAVRPLRLLREPRRNGALPRALRPGGHGRPGQTPSPSLLDVLFQTQFQNGLRRACSKPCKRCAEGRSAFTVHDQAKERRVGPAESSERLNALCPVRALRVYVDRTDGFRKSEQLFVSCATSHLATEMTETYGSRIGAVDSAATESVGERDNGVGEDTCSYTDTSHQRTSEILQICSAILQETMRLVLALAWKMP</sequence>
<name>A0AA47N3F4_MERPO</name>
<dbReference type="Proteomes" id="UP001174136">
    <property type="component" value="Unassembled WGS sequence"/>
</dbReference>
<evidence type="ECO:0000313" key="2">
    <source>
        <dbReference type="EMBL" id="KAK0151514.1"/>
    </source>
</evidence>
<reference evidence="2" key="1">
    <citation type="journal article" date="2023" name="Front. Mar. Sci.">
        <title>A new Merluccius polli reference genome to investigate the effects of global change in West African waters.</title>
        <authorList>
            <person name="Mateo J.L."/>
            <person name="Blanco-Fernandez C."/>
            <person name="Garcia-Vazquez E."/>
            <person name="Machado-Schiaffino G."/>
        </authorList>
    </citation>
    <scope>NUCLEOTIDE SEQUENCE</scope>
    <source>
        <strain evidence="2">C29</strain>
        <tissue evidence="2">Fin</tissue>
    </source>
</reference>
<dbReference type="EMBL" id="JAOPHQ010001209">
    <property type="protein sequence ID" value="KAK0151514.1"/>
    <property type="molecule type" value="Genomic_DNA"/>
</dbReference>
<feature type="region of interest" description="Disordered" evidence="1">
    <location>
        <begin position="1"/>
        <end position="99"/>
    </location>
</feature>
<dbReference type="AlphaFoldDB" id="A0AA47N3F4"/>